<gene>
    <name evidence="8" type="ORF">DZ858_00450</name>
</gene>
<name>A0A3E1Q8X6_9FLAO</name>
<comment type="cofactor">
    <cofactor evidence="1">
        <name>FMN</name>
        <dbReference type="ChEBI" id="CHEBI:58210"/>
    </cofactor>
</comment>
<dbReference type="Pfam" id="PF00881">
    <property type="entry name" value="Nitroreductase"/>
    <property type="match status" value="1"/>
</dbReference>
<keyword evidence="3" id="KW-0285">Flavoprotein</keyword>
<dbReference type="Proteomes" id="UP000261082">
    <property type="component" value="Unassembled WGS sequence"/>
</dbReference>
<dbReference type="InterPro" id="IPR000415">
    <property type="entry name" value="Nitroreductase-like"/>
</dbReference>
<dbReference type="RefSeq" id="WP_117157613.1">
    <property type="nucleotide sequence ID" value="NZ_QVID01000001.1"/>
</dbReference>
<dbReference type="EMBL" id="QVID01000001">
    <property type="protein sequence ID" value="RFN58585.1"/>
    <property type="molecule type" value="Genomic_DNA"/>
</dbReference>
<dbReference type="InterPro" id="IPR033878">
    <property type="entry name" value="NfsB-like"/>
</dbReference>
<evidence type="ECO:0000256" key="6">
    <source>
        <dbReference type="ARBA" id="ARBA00023002"/>
    </source>
</evidence>
<keyword evidence="5" id="KW-0521">NADP</keyword>
<dbReference type="CDD" id="cd02149">
    <property type="entry name" value="NfsB-like"/>
    <property type="match status" value="1"/>
</dbReference>
<dbReference type="InterPro" id="IPR029479">
    <property type="entry name" value="Nitroreductase"/>
</dbReference>
<dbReference type="AlphaFoldDB" id="A0A3E1Q8X6"/>
<evidence type="ECO:0000313" key="8">
    <source>
        <dbReference type="EMBL" id="RFN58585.1"/>
    </source>
</evidence>
<protein>
    <submittedName>
        <fullName evidence="8">NAD(P)H-dependent oxidoreductase</fullName>
    </submittedName>
</protein>
<accession>A0A3E1Q8X6</accession>
<dbReference type="OrthoDB" id="9809288at2"/>
<evidence type="ECO:0000313" key="9">
    <source>
        <dbReference type="Proteomes" id="UP000261082"/>
    </source>
</evidence>
<proteinExistence type="inferred from homology"/>
<comment type="similarity">
    <text evidence="2">Belongs to the nitroreductase family.</text>
</comment>
<dbReference type="PANTHER" id="PTHR43673:SF2">
    <property type="entry name" value="NITROREDUCTASE"/>
    <property type="match status" value="1"/>
</dbReference>
<dbReference type="Gene3D" id="3.40.109.10">
    <property type="entry name" value="NADH Oxidase"/>
    <property type="match status" value="1"/>
</dbReference>
<evidence type="ECO:0000256" key="2">
    <source>
        <dbReference type="ARBA" id="ARBA00007118"/>
    </source>
</evidence>
<evidence type="ECO:0000259" key="7">
    <source>
        <dbReference type="Pfam" id="PF00881"/>
    </source>
</evidence>
<organism evidence="8 9">
    <name type="scientific">Marixanthomonas ophiurae</name>
    <dbReference type="NCBI Taxonomy" id="387659"/>
    <lineage>
        <taxon>Bacteria</taxon>
        <taxon>Pseudomonadati</taxon>
        <taxon>Bacteroidota</taxon>
        <taxon>Flavobacteriia</taxon>
        <taxon>Flavobacteriales</taxon>
        <taxon>Flavobacteriaceae</taxon>
        <taxon>Marixanthomonas</taxon>
    </lineage>
</organism>
<evidence type="ECO:0000256" key="5">
    <source>
        <dbReference type="ARBA" id="ARBA00022857"/>
    </source>
</evidence>
<keyword evidence="4" id="KW-0288">FMN</keyword>
<feature type="domain" description="Nitroreductase" evidence="7">
    <location>
        <begin position="9"/>
        <end position="186"/>
    </location>
</feature>
<comment type="caution">
    <text evidence="8">The sequence shown here is derived from an EMBL/GenBank/DDBJ whole genome shotgun (WGS) entry which is preliminary data.</text>
</comment>
<evidence type="ECO:0000256" key="1">
    <source>
        <dbReference type="ARBA" id="ARBA00001917"/>
    </source>
</evidence>
<dbReference type="PANTHER" id="PTHR43673">
    <property type="entry name" value="NAD(P)H NITROREDUCTASE YDGI-RELATED"/>
    <property type="match status" value="1"/>
</dbReference>
<keyword evidence="9" id="KW-1185">Reference proteome</keyword>
<reference evidence="8 9" key="1">
    <citation type="journal article" date="2007" name="Int. J. Syst. Evol. Microbiol.">
        <title>Marixanthomonas ophiurae gen. nov., sp. nov., a marine bacterium of the family Flavobacteriaceae isolated from a deep-sea brittle star.</title>
        <authorList>
            <person name="Romanenko L.A."/>
            <person name="Uchino M."/>
            <person name="Frolova G.M."/>
            <person name="Mikhailov V.V."/>
        </authorList>
    </citation>
    <scope>NUCLEOTIDE SEQUENCE [LARGE SCALE GENOMIC DNA]</scope>
    <source>
        <strain evidence="8 9">KMM 3046</strain>
    </source>
</reference>
<dbReference type="GO" id="GO:0016491">
    <property type="term" value="F:oxidoreductase activity"/>
    <property type="evidence" value="ECO:0007669"/>
    <property type="project" value="UniProtKB-KW"/>
</dbReference>
<dbReference type="SUPFAM" id="SSF55469">
    <property type="entry name" value="FMN-dependent nitroreductase-like"/>
    <property type="match status" value="1"/>
</dbReference>
<keyword evidence="6" id="KW-0560">Oxidoreductase</keyword>
<evidence type="ECO:0000256" key="4">
    <source>
        <dbReference type="ARBA" id="ARBA00022643"/>
    </source>
</evidence>
<evidence type="ECO:0000256" key="3">
    <source>
        <dbReference type="ARBA" id="ARBA00022630"/>
    </source>
</evidence>
<sequence>MSKYLENLNWRYATKKFDTTKKINDTDLEFLKEAMQLSASSYGLQPYEILVIENNELREKLKPAAWNQSQITDASHLIVIANKVGFGDELIDSYIENVSAVRELPLESLSNFSSFMKSKIGEFSIEQKAQWAQNQSYIVLGNLLSAAAEIKVDVCPMEGFDAKVFNDILGLDKKGLNTAVIATIGYRSEEDETQHNLKVRKEKEELFTTI</sequence>